<dbReference type="InterPro" id="IPR012910">
    <property type="entry name" value="Plug_dom"/>
</dbReference>
<dbReference type="PROSITE" id="PS52016">
    <property type="entry name" value="TONB_DEPENDENT_REC_3"/>
    <property type="match status" value="1"/>
</dbReference>
<evidence type="ECO:0000313" key="14">
    <source>
        <dbReference type="Proteomes" id="UP000184041"/>
    </source>
</evidence>
<dbReference type="STRING" id="1194090.SAMN05443144_11818"/>
<evidence type="ECO:0000256" key="6">
    <source>
        <dbReference type="ARBA" id="ARBA00023136"/>
    </source>
</evidence>
<dbReference type="Pfam" id="PF13715">
    <property type="entry name" value="CarbopepD_reg_2"/>
    <property type="match status" value="1"/>
</dbReference>
<dbReference type="Proteomes" id="UP000184041">
    <property type="component" value="Unassembled WGS sequence"/>
</dbReference>
<dbReference type="InterPro" id="IPR023996">
    <property type="entry name" value="TonB-dep_OMP_SusC/RagA"/>
</dbReference>
<dbReference type="SUPFAM" id="SSF56935">
    <property type="entry name" value="Porins"/>
    <property type="match status" value="1"/>
</dbReference>
<dbReference type="SUPFAM" id="SSF49464">
    <property type="entry name" value="Carboxypeptidase regulatory domain-like"/>
    <property type="match status" value="1"/>
</dbReference>
<evidence type="ECO:0000313" key="13">
    <source>
        <dbReference type="EMBL" id="SHG06576.1"/>
    </source>
</evidence>
<dbReference type="Pfam" id="PF07715">
    <property type="entry name" value="Plug"/>
    <property type="match status" value="1"/>
</dbReference>
<dbReference type="InterPro" id="IPR008969">
    <property type="entry name" value="CarboxyPept-like_regulatory"/>
</dbReference>
<keyword evidence="4 8" id="KW-0812">Transmembrane</keyword>
<dbReference type="InterPro" id="IPR036942">
    <property type="entry name" value="Beta-barrel_TonB_sf"/>
</dbReference>
<dbReference type="NCBIfam" id="TIGR04056">
    <property type="entry name" value="OMP_RagA_SusC"/>
    <property type="match status" value="1"/>
</dbReference>
<dbReference type="Gene3D" id="2.60.40.1120">
    <property type="entry name" value="Carboxypeptidase-like, regulatory domain"/>
    <property type="match status" value="1"/>
</dbReference>
<dbReference type="InterPro" id="IPR037066">
    <property type="entry name" value="Plug_dom_sf"/>
</dbReference>
<keyword evidence="6 8" id="KW-0472">Membrane</keyword>
<sequence length="1034" mass="113201">MEWIIQKKRLASFSFLVLFLTFGAHVDLQAQTVSGTVLDASENEVMPGVNITVKGDPQTGTSTDSEGAFSLEVSSLNDTLEVSFIGFQTKDVPIGGRTTLEIVLQPQAIMGEDVVVTAFGVQRETRSLSYSTEGVDTESLTEARELNVMNSLQGKVAGLSISEGGAGVGSDSRVVLRGNRSISGNNEPLYVVDGVPIQGSYNEISPDNIASINVMKGPNAAALYGSDAQNGAIIIETKRGARNQIQVGLDNTVQFGQPIHSISVQNQYGQGVSGNYDPSSEESWGPPLDGRMVDHWSPDPELAGQQYAFEPQPDNITDFFETAINVSTSINASIGSENTTTSFSFTRTDASGMVPNNSLGRNNAALRVNSDLTDWLSLDAKIDYMNQDRKNPLSTGDGDNFNPFRNIYILPRNISHEQYQQYEYVAENGINHQHFWNPGSTTGKNPYWTMYRQLRLQDSERVLGMGSLTINFTENLSLLTRSSFDVSHNSQEQKVYYDSYGSAFSQGQYAVNKNDSRFFNADFLFTYENDLTDQWNVDLNVGGSVQKNIGEQYGSLSANTTQQLLVPNFFTLSNTQFPGASFSPDAPTETQSLYFSGRVGWNDALYLDITGRNDWSSTLPEESRSYFYPSVGLSAVISDLADLPDVVSFARVRGSYAEVGNSAPPYMLSRSANFSPGGQSGFLQVSGVLPAENLKPEQTESIEFGLDLRLFEDRFGLDVTYYKTNTFNQLFTIALPTGSGASSFFTNGGDVENRGMEMLLNTTPVQSRDFSWDLDLNYATNENIVNEISDERPRVVVGGDSYMRDFVVEQGEEFGNIYSRGFVRDDQGRVIVDSNGLPEITSGRTVKVANANPDWTGGLTNSFSYKNLTASFLIEHRQGGNVVSMTNSIMYGSGIAKETVKGRDGGLVFGDNLFAGETAVKEDGTPNDIEITAQNFWRNVGGRNTPVGEAFTQEATNTRLREVTIGYMLPLSVIETLPVSSIEVSVTGRNLFFIHRKGDWDPDILTSTGTAAVGYNAFTRPTQRTFGASLSIDF</sequence>
<dbReference type="Pfam" id="PF00593">
    <property type="entry name" value="TonB_dep_Rec_b-barrel"/>
    <property type="match status" value="1"/>
</dbReference>
<reference evidence="13 14" key="1">
    <citation type="submission" date="2016-11" db="EMBL/GenBank/DDBJ databases">
        <authorList>
            <person name="Jaros S."/>
            <person name="Januszkiewicz K."/>
            <person name="Wedrychowicz H."/>
        </authorList>
    </citation>
    <scope>NUCLEOTIDE SEQUENCE [LARGE SCALE GENOMIC DNA]</scope>
    <source>
        <strain evidence="13 14">DSM 21986</strain>
    </source>
</reference>
<accession>A0A1M5GS80</accession>
<evidence type="ECO:0000256" key="7">
    <source>
        <dbReference type="ARBA" id="ARBA00023237"/>
    </source>
</evidence>
<keyword evidence="3 8" id="KW-1134">Transmembrane beta strand</keyword>
<comment type="similarity">
    <text evidence="8 9">Belongs to the TonB-dependent receptor family.</text>
</comment>
<proteinExistence type="inferred from homology"/>
<organism evidence="13 14">
    <name type="scientific">Fodinibius roseus</name>
    <dbReference type="NCBI Taxonomy" id="1194090"/>
    <lineage>
        <taxon>Bacteria</taxon>
        <taxon>Pseudomonadati</taxon>
        <taxon>Balneolota</taxon>
        <taxon>Balneolia</taxon>
        <taxon>Balneolales</taxon>
        <taxon>Balneolaceae</taxon>
        <taxon>Fodinibius</taxon>
    </lineage>
</organism>
<keyword evidence="14" id="KW-1185">Reference proteome</keyword>
<keyword evidence="10" id="KW-0732">Signal</keyword>
<feature type="domain" description="TonB-dependent receptor plug" evidence="12">
    <location>
        <begin position="126"/>
        <end position="232"/>
    </location>
</feature>
<feature type="signal peptide" evidence="10">
    <location>
        <begin position="1"/>
        <end position="26"/>
    </location>
</feature>
<evidence type="ECO:0000259" key="12">
    <source>
        <dbReference type="Pfam" id="PF07715"/>
    </source>
</evidence>
<keyword evidence="7 8" id="KW-0998">Cell outer membrane</keyword>
<feature type="chain" id="PRO_5012206222" evidence="10">
    <location>
        <begin position="27"/>
        <end position="1034"/>
    </location>
</feature>
<evidence type="ECO:0000259" key="11">
    <source>
        <dbReference type="Pfam" id="PF00593"/>
    </source>
</evidence>
<dbReference type="EMBL" id="FQUS01000018">
    <property type="protein sequence ID" value="SHG06576.1"/>
    <property type="molecule type" value="Genomic_DNA"/>
</dbReference>
<dbReference type="AlphaFoldDB" id="A0A1M5GS80"/>
<dbReference type="GO" id="GO:0009279">
    <property type="term" value="C:cell outer membrane"/>
    <property type="evidence" value="ECO:0007669"/>
    <property type="project" value="UniProtKB-SubCell"/>
</dbReference>
<feature type="domain" description="TonB-dependent receptor-like beta-barrel" evidence="11">
    <location>
        <begin position="417"/>
        <end position="785"/>
    </location>
</feature>
<evidence type="ECO:0000256" key="9">
    <source>
        <dbReference type="RuleBase" id="RU003357"/>
    </source>
</evidence>
<evidence type="ECO:0000256" key="5">
    <source>
        <dbReference type="ARBA" id="ARBA00023077"/>
    </source>
</evidence>
<evidence type="ECO:0000256" key="10">
    <source>
        <dbReference type="SAM" id="SignalP"/>
    </source>
</evidence>
<evidence type="ECO:0000256" key="3">
    <source>
        <dbReference type="ARBA" id="ARBA00022452"/>
    </source>
</evidence>
<dbReference type="InterPro" id="IPR000531">
    <property type="entry name" value="Beta-barrel_TonB"/>
</dbReference>
<keyword evidence="5 9" id="KW-0798">TonB box</keyword>
<gene>
    <name evidence="13" type="ORF">SAMN05443144_11818</name>
</gene>
<evidence type="ECO:0000256" key="2">
    <source>
        <dbReference type="ARBA" id="ARBA00022448"/>
    </source>
</evidence>
<protein>
    <submittedName>
        <fullName evidence="13">TonB-linked outer membrane protein, SusC/RagA family</fullName>
    </submittedName>
</protein>
<keyword evidence="2 8" id="KW-0813">Transport</keyword>
<dbReference type="InterPro" id="IPR039426">
    <property type="entry name" value="TonB-dep_rcpt-like"/>
</dbReference>
<evidence type="ECO:0000256" key="8">
    <source>
        <dbReference type="PROSITE-ProRule" id="PRU01360"/>
    </source>
</evidence>
<dbReference type="Gene3D" id="2.170.130.10">
    <property type="entry name" value="TonB-dependent receptor, plug domain"/>
    <property type="match status" value="1"/>
</dbReference>
<name>A0A1M5GS80_9BACT</name>
<dbReference type="Gene3D" id="2.40.170.20">
    <property type="entry name" value="TonB-dependent receptor, beta-barrel domain"/>
    <property type="match status" value="1"/>
</dbReference>
<comment type="subcellular location">
    <subcellularLocation>
        <location evidence="1 8">Cell outer membrane</location>
        <topology evidence="1 8">Multi-pass membrane protein</topology>
    </subcellularLocation>
</comment>
<evidence type="ECO:0000256" key="1">
    <source>
        <dbReference type="ARBA" id="ARBA00004571"/>
    </source>
</evidence>
<dbReference type="RefSeq" id="WP_211483204.1">
    <property type="nucleotide sequence ID" value="NZ_FQUS01000018.1"/>
</dbReference>
<evidence type="ECO:0000256" key="4">
    <source>
        <dbReference type="ARBA" id="ARBA00022692"/>
    </source>
</evidence>